<accession>A0AAD9FM61</accession>
<sequence>MAWACVTWFGLYAWGGNNVRAGSASGPTGRVLGRVVHWGGETGIDTDGMSAARERGREGEGEGEKRQQQVSPILDLREPRKSIDTSLSLSHRRLPSIVSETSLIRSQPKLAVSSHPSSHAPDTQLALVGVRKHPTLISRATRKTTKGETTGLAISPPSPSSLSPRSRRRRGVR</sequence>
<dbReference type="Proteomes" id="UP001182556">
    <property type="component" value="Unassembled WGS sequence"/>
</dbReference>
<proteinExistence type="predicted"/>
<feature type="compositionally biased region" description="Basic and acidic residues" evidence="1">
    <location>
        <begin position="52"/>
        <end position="67"/>
    </location>
</feature>
<protein>
    <submittedName>
        <fullName evidence="2">Uncharacterized protein</fullName>
    </submittedName>
</protein>
<comment type="caution">
    <text evidence="2">The sequence shown here is derived from an EMBL/GenBank/DDBJ whole genome shotgun (WGS) entry which is preliminary data.</text>
</comment>
<organism evidence="2 3">
    <name type="scientific">Papiliotrema laurentii</name>
    <name type="common">Cryptococcus laurentii</name>
    <dbReference type="NCBI Taxonomy" id="5418"/>
    <lineage>
        <taxon>Eukaryota</taxon>
        <taxon>Fungi</taxon>
        <taxon>Dikarya</taxon>
        <taxon>Basidiomycota</taxon>
        <taxon>Agaricomycotina</taxon>
        <taxon>Tremellomycetes</taxon>
        <taxon>Tremellales</taxon>
        <taxon>Rhynchogastremaceae</taxon>
        <taxon>Papiliotrema</taxon>
    </lineage>
</organism>
<dbReference type="AlphaFoldDB" id="A0AAD9FM61"/>
<evidence type="ECO:0000313" key="3">
    <source>
        <dbReference type="Proteomes" id="UP001182556"/>
    </source>
</evidence>
<reference evidence="2" key="1">
    <citation type="submission" date="2023-02" db="EMBL/GenBank/DDBJ databases">
        <title>Identification and recombinant expression of a fungal hydrolase from Papiliotrema laurentii that hydrolyzes apple cutin and clears colloidal polyester polyurethane.</title>
        <authorList>
            <consortium name="DOE Joint Genome Institute"/>
            <person name="Roman V.A."/>
            <person name="Bojanowski C."/>
            <person name="Crable B.R."/>
            <person name="Wagner D.N."/>
            <person name="Hung C.S."/>
            <person name="Nadeau L.J."/>
            <person name="Schratz L."/>
            <person name="Haridas S."/>
            <person name="Pangilinan J."/>
            <person name="Lipzen A."/>
            <person name="Na H."/>
            <person name="Yan M."/>
            <person name="Ng V."/>
            <person name="Grigoriev I.V."/>
            <person name="Spatafora J.W."/>
            <person name="Barlow D."/>
            <person name="Biffinger J."/>
            <person name="Kelley-Loughnane N."/>
            <person name="Varaljay V.A."/>
            <person name="Crookes-Goodson W.J."/>
        </authorList>
    </citation>
    <scope>NUCLEOTIDE SEQUENCE</scope>
    <source>
        <strain evidence="2">5307AH</strain>
    </source>
</reference>
<feature type="region of interest" description="Disordered" evidence="1">
    <location>
        <begin position="43"/>
        <end position="77"/>
    </location>
</feature>
<evidence type="ECO:0000313" key="2">
    <source>
        <dbReference type="EMBL" id="KAK1921509.1"/>
    </source>
</evidence>
<dbReference type="EMBL" id="JAODAN010000010">
    <property type="protein sequence ID" value="KAK1921509.1"/>
    <property type="molecule type" value="Genomic_DNA"/>
</dbReference>
<keyword evidence="3" id="KW-1185">Reference proteome</keyword>
<gene>
    <name evidence="2" type="ORF">DB88DRAFT_64904</name>
</gene>
<feature type="region of interest" description="Disordered" evidence="1">
    <location>
        <begin position="137"/>
        <end position="173"/>
    </location>
</feature>
<name>A0AAD9FM61_PAPLA</name>
<evidence type="ECO:0000256" key="1">
    <source>
        <dbReference type="SAM" id="MobiDB-lite"/>
    </source>
</evidence>